<gene>
    <name evidence="11" type="ORF">MFFC18_43090</name>
</gene>
<name>A0A5B9PGK7_9BACT</name>
<keyword evidence="5" id="KW-0479">Metal-binding</keyword>
<dbReference type="InterPro" id="IPR045089">
    <property type="entry name" value="PGGT1B-like"/>
</dbReference>
<evidence type="ECO:0000256" key="9">
    <source>
        <dbReference type="ARBA" id="ARBA00032766"/>
    </source>
</evidence>
<dbReference type="GO" id="GO:0008318">
    <property type="term" value="F:protein prenyltransferase activity"/>
    <property type="evidence" value="ECO:0007669"/>
    <property type="project" value="InterPro"/>
</dbReference>
<dbReference type="Gene3D" id="1.50.10.20">
    <property type="match status" value="2"/>
</dbReference>
<dbReference type="PANTHER" id="PTHR11774">
    <property type="entry name" value="GERANYLGERANYL TRANSFERASE TYPE BETA SUBUNIT"/>
    <property type="match status" value="1"/>
</dbReference>
<proteinExistence type="inferred from homology"/>
<keyword evidence="7" id="KW-0862">Zinc</keyword>
<comment type="similarity">
    <text evidence="2">Belongs to the protein prenyltransferase subunit beta family.</text>
</comment>
<dbReference type="STRING" id="980251.GCA_001642875_01262"/>
<evidence type="ECO:0000256" key="4">
    <source>
        <dbReference type="ARBA" id="ARBA00022679"/>
    </source>
</evidence>
<dbReference type="InterPro" id="IPR001330">
    <property type="entry name" value="Prenyltrans"/>
</dbReference>
<evidence type="ECO:0000259" key="10">
    <source>
        <dbReference type="Pfam" id="PF00432"/>
    </source>
</evidence>
<dbReference type="PANTHER" id="PTHR11774:SF11">
    <property type="entry name" value="GERANYLGERANYL TRANSFERASE TYPE-2 SUBUNIT BETA"/>
    <property type="match status" value="1"/>
</dbReference>
<feature type="domain" description="Prenyltransferase alpha-alpha toroid" evidence="10">
    <location>
        <begin position="112"/>
        <end position="239"/>
    </location>
</feature>
<evidence type="ECO:0000313" key="11">
    <source>
        <dbReference type="EMBL" id="QEG24390.1"/>
    </source>
</evidence>
<accession>A0A5B9PGK7</accession>
<keyword evidence="12" id="KW-1185">Reference proteome</keyword>
<dbReference type="EMBL" id="CP042912">
    <property type="protein sequence ID" value="QEG24390.1"/>
    <property type="molecule type" value="Genomic_DNA"/>
</dbReference>
<protein>
    <recommendedName>
        <fullName evidence="8">Geranylgeranyl transferase type II subunit beta</fullName>
    </recommendedName>
    <alternativeName>
        <fullName evidence="9">Type II protein geranyl-geranyltransferase subunit beta</fullName>
    </alternativeName>
</protein>
<evidence type="ECO:0000256" key="2">
    <source>
        <dbReference type="ARBA" id="ARBA00010497"/>
    </source>
</evidence>
<evidence type="ECO:0000256" key="7">
    <source>
        <dbReference type="ARBA" id="ARBA00022833"/>
    </source>
</evidence>
<evidence type="ECO:0000256" key="1">
    <source>
        <dbReference type="ARBA" id="ARBA00001947"/>
    </source>
</evidence>
<feature type="domain" description="Prenyltransferase alpha-alpha toroid" evidence="10">
    <location>
        <begin position="27"/>
        <end position="65"/>
    </location>
</feature>
<dbReference type="GO" id="GO:0046872">
    <property type="term" value="F:metal ion binding"/>
    <property type="evidence" value="ECO:0007669"/>
    <property type="project" value="UniProtKB-KW"/>
</dbReference>
<dbReference type="SUPFAM" id="SSF48239">
    <property type="entry name" value="Terpenoid cyclases/Protein prenyltransferases"/>
    <property type="match status" value="1"/>
</dbReference>
<dbReference type="AlphaFoldDB" id="A0A5B9PGK7"/>
<reference evidence="11 12" key="1">
    <citation type="submission" date="2019-08" db="EMBL/GenBank/DDBJ databases">
        <title>Deep-cultivation of Planctomycetes and their phenomic and genomic characterization uncovers novel biology.</title>
        <authorList>
            <person name="Wiegand S."/>
            <person name="Jogler M."/>
            <person name="Boedeker C."/>
            <person name="Pinto D."/>
            <person name="Vollmers J."/>
            <person name="Rivas-Marin E."/>
            <person name="Kohn T."/>
            <person name="Peeters S.H."/>
            <person name="Heuer A."/>
            <person name="Rast P."/>
            <person name="Oberbeckmann S."/>
            <person name="Bunk B."/>
            <person name="Jeske O."/>
            <person name="Meyerdierks A."/>
            <person name="Storesund J.E."/>
            <person name="Kallscheuer N."/>
            <person name="Luecker S."/>
            <person name="Lage O.M."/>
            <person name="Pohl T."/>
            <person name="Merkel B.J."/>
            <person name="Hornburger P."/>
            <person name="Mueller R.-W."/>
            <person name="Bruemmer F."/>
            <person name="Labrenz M."/>
            <person name="Spormann A.M."/>
            <person name="Op den Camp H."/>
            <person name="Overmann J."/>
            <person name="Amann R."/>
            <person name="Jetten M.S.M."/>
            <person name="Mascher T."/>
            <person name="Medema M.H."/>
            <person name="Devos D.P."/>
            <person name="Kaster A.-K."/>
            <person name="Ovreas L."/>
            <person name="Rohde M."/>
            <person name="Galperin M.Y."/>
            <person name="Jogler C."/>
        </authorList>
    </citation>
    <scope>NUCLEOTIDE SEQUENCE [LARGE SCALE GENOMIC DNA]</scope>
    <source>
        <strain evidence="11 12">FC18</strain>
    </source>
</reference>
<keyword evidence="6" id="KW-0677">Repeat</keyword>
<dbReference type="CDD" id="cd00688">
    <property type="entry name" value="ISOPREN_C2_like"/>
    <property type="match status" value="1"/>
</dbReference>
<keyword evidence="3" id="KW-0637">Prenyltransferase</keyword>
<dbReference type="InterPro" id="IPR008930">
    <property type="entry name" value="Terpenoid_cyclase/PrenylTrfase"/>
</dbReference>
<dbReference type="OrthoDB" id="257049at2"/>
<evidence type="ECO:0000313" key="12">
    <source>
        <dbReference type="Proteomes" id="UP000322214"/>
    </source>
</evidence>
<dbReference type="RefSeq" id="WP_075084030.1">
    <property type="nucleotide sequence ID" value="NZ_CP042912.1"/>
</dbReference>
<sequence length="322" mass="35372">MSSYLQNLTVRLATGLGNLPEETRELHAGYFLRAQKEDGGFGGRMGGSDLYYTSFALRGLSILGQLYGPVAEKAADFLRGQMAGHQTIVDFFSLFYAANLLKVSAGIDIFQDSDPEWRDNVAEFLHTLRREDGGYAKAPEGHAGSTYHTFLVVLVLELLEKETPDAKSVVEFLESRRDPEGGWREIRASKRAGTNPSAAAVATLNILREHEPDLPQMDHDTKELTLDFLCEMQTDEGGLRANTRIPIADLLSSFTGGLTLLDLESFDELDVSLLRKFVNSLQLPEGGFQAAAWDDAHDVEYSFYGLGCLALLNLGKGDQANG</sequence>
<evidence type="ECO:0000256" key="8">
    <source>
        <dbReference type="ARBA" id="ARBA00030816"/>
    </source>
</evidence>
<dbReference type="Proteomes" id="UP000322214">
    <property type="component" value="Chromosome"/>
</dbReference>
<dbReference type="KEGG" id="mff:MFFC18_43090"/>
<evidence type="ECO:0000256" key="5">
    <source>
        <dbReference type="ARBA" id="ARBA00022723"/>
    </source>
</evidence>
<dbReference type="Pfam" id="PF00432">
    <property type="entry name" value="Prenyltrans"/>
    <property type="match status" value="2"/>
</dbReference>
<evidence type="ECO:0000256" key="6">
    <source>
        <dbReference type="ARBA" id="ARBA00022737"/>
    </source>
</evidence>
<evidence type="ECO:0000256" key="3">
    <source>
        <dbReference type="ARBA" id="ARBA00022602"/>
    </source>
</evidence>
<organism evidence="11 12">
    <name type="scientific">Mariniblastus fucicola</name>
    <dbReference type="NCBI Taxonomy" id="980251"/>
    <lineage>
        <taxon>Bacteria</taxon>
        <taxon>Pseudomonadati</taxon>
        <taxon>Planctomycetota</taxon>
        <taxon>Planctomycetia</taxon>
        <taxon>Pirellulales</taxon>
        <taxon>Pirellulaceae</taxon>
        <taxon>Mariniblastus</taxon>
    </lineage>
</organism>
<keyword evidence="4 11" id="KW-0808">Transferase</keyword>
<comment type="cofactor">
    <cofactor evidence="1">
        <name>Zn(2+)</name>
        <dbReference type="ChEBI" id="CHEBI:29105"/>
    </cofactor>
</comment>